<protein>
    <submittedName>
        <fullName evidence="1">Unannotated protein</fullName>
    </submittedName>
</protein>
<reference evidence="1" key="1">
    <citation type="submission" date="2020-05" db="EMBL/GenBank/DDBJ databases">
        <authorList>
            <person name="Chiriac C."/>
            <person name="Salcher M."/>
            <person name="Ghai R."/>
            <person name="Kavagutti S V."/>
        </authorList>
    </citation>
    <scope>NUCLEOTIDE SEQUENCE</scope>
</reference>
<evidence type="ECO:0000313" key="1">
    <source>
        <dbReference type="EMBL" id="CAB4961423.1"/>
    </source>
</evidence>
<organism evidence="1">
    <name type="scientific">freshwater metagenome</name>
    <dbReference type="NCBI Taxonomy" id="449393"/>
    <lineage>
        <taxon>unclassified sequences</taxon>
        <taxon>metagenomes</taxon>
        <taxon>ecological metagenomes</taxon>
    </lineage>
</organism>
<dbReference type="EMBL" id="CAFBNS010000084">
    <property type="protein sequence ID" value="CAB4961423.1"/>
    <property type="molecule type" value="Genomic_DNA"/>
</dbReference>
<gene>
    <name evidence="1" type="ORF">UFOPK3874_00553</name>
</gene>
<accession>A0A6J7L396</accession>
<dbReference type="AlphaFoldDB" id="A0A6J7L396"/>
<proteinExistence type="predicted"/>
<sequence>MWRAFPIWLKTWSAATHIKSGYINSTIGRKRPSSAIPPPSPANAFSLIGVPKTRSGYFFDRPFVAPFVPPLSRWISSPRTTTRLSLSIAASITPATASTNFIFVLGPESFSGSKVRAPLSSEVSPRTPTLTKEASGHSSGLILRFPGASGFASSRAVAAKRFAASACSRTESTPA</sequence>
<name>A0A6J7L396_9ZZZZ</name>